<feature type="domain" description="Fatty acid hydroxylase" evidence="9">
    <location>
        <begin position="131"/>
        <end position="265"/>
    </location>
</feature>
<evidence type="ECO:0000256" key="3">
    <source>
        <dbReference type="ARBA" id="ARBA00009324"/>
    </source>
</evidence>
<dbReference type="PROSITE" id="PS50216">
    <property type="entry name" value="DHHC"/>
    <property type="match status" value="1"/>
</dbReference>
<gene>
    <name evidence="10" type="ORF">B456_006G211800</name>
</gene>
<dbReference type="STRING" id="29730.A0A0D2QEB9"/>
<dbReference type="InterPro" id="IPR050307">
    <property type="entry name" value="Sterol_Desaturase_Related"/>
</dbReference>
<feature type="transmembrane region" description="Helical" evidence="7">
    <location>
        <begin position="424"/>
        <end position="446"/>
    </location>
</feature>
<feature type="transmembrane region" description="Helical" evidence="7">
    <location>
        <begin position="35"/>
        <end position="59"/>
    </location>
</feature>
<organism evidence="10 11">
    <name type="scientific">Gossypium raimondii</name>
    <name type="common">Peruvian cotton</name>
    <name type="synonym">Gossypium klotzschianum subsp. raimondii</name>
    <dbReference type="NCBI Taxonomy" id="29730"/>
    <lineage>
        <taxon>Eukaryota</taxon>
        <taxon>Viridiplantae</taxon>
        <taxon>Streptophyta</taxon>
        <taxon>Embryophyta</taxon>
        <taxon>Tracheophyta</taxon>
        <taxon>Spermatophyta</taxon>
        <taxon>Magnoliopsida</taxon>
        <taxon>eudicotyledons</taxon>
        <taxon>Gunneridae</taxon>
        <taxon>Pentapetalae</taxon>
        <taxon>rosids</taxon>
        <taxon>malvids</taxon>
        <taxon>Malvales</taxon>
        <taxon>Malvaceae</taxon>
        <taxon>Malvoideae</taxon>
        <taxon>Gossypium</taxon>
    </lineage>
</organism>
<dbReference type="SMR" id="A0A0D2QEB9"/>
<comment type="similarity">
    <text evidence="3">Belongs to the sterol desaturase family.</text>
</comment>
<dbReference type="Pfam" id="PF01529">
    <property type="entry name" value="DHHC"/>
    <property type="match status" value="1"/>
</dbReference>
<keyword evidence="4 7" id="KW-0812">Transmembrane</keyword>
<evidence type="ECO:0000256" key="4">
    <source>
        <dbReference type="ARBA" id="ARBA00022692"/>
    </source>
</evidence>
<dbReference type="GO" id="GO:0016491">
    <property type="term" value="F:oxidoreductase activity"/>
    <property type="evidence" value="ECO:0007669"/>
    <property type="project" value="InterPro"/>
</dbReference>
<evidence type="ECO:0000313" key="11">
    <source>
        <dbReference type="Proteomes" id="UP000032304"/>
    </source>
</evidence>
<proteinExistence type="inferred from homology"/>
<evidence type="ECO:0000256" key="7">
    <source>
        <dbReference type="RuleBase" id="RU079119"/>
    </source>
</evidence>
<comment type="subcellular location">
    <subcellularLocation>
        <location evidence="1">Endomembrane system</location>
        <topology evidence="1">Multi-pass membrane protein</topology>
    </subcellularLocation>
</comment>
<dbReference type="EC" id="2.3.1.225" evidence="7"/>
<dbReference type="InterPro" id="IPR006694">
    <property type="entry name" value="Fatty_acid_hydroxylase"/>
</dbReference>
<evidence type="ECO:0000259" key="8">
    <source>
        <dbReference type="Pfam" id="PF01529"/>
    </source>
</evidence>
<keyword evidence="6 7" id="KW-0472">Membrane</keyword>
<comment type="catalytic activity">
    <reaction evidence="7">
        <text>L-cysteinyl-[protein] + hexadecanoyl-CoA = S-hexadecanoyl-L-cysteinyl-[protein] + CoA</text>
        <dbReference type="Rhea" id="RHEA:36683"/>
        <dbReference type="Rhea" id="RHEA-COMP:10131"/>
        <dbReference type="Rhea" id="RHEA-COMP:11032"/>
        <dbReference type="ChEBI" id="CHEBI:29950"/>
        <dbReference type="ChEBI" id="CHEBI:57287"/>
        <dbReference type="ChEBI" id="CHEBI:57379"/>
        <dbReference type="ChEBI" id="CHEBI:74151"/>
        <dbReference type="EC" id="2.3.1.225"/>
    </reaction>
</comment>
<sequence length="523" mass="60671">MLPFDTIEEAATLLGRNLTVAETMWFKYSAKKSDYYLYCHNILFLFLIFSVVPLPLVFVEMMRSLGFDKYKIQPKVSLSLPEMFKCYKDVMRMFVLVVGPLQLVSYPSIKIIGIRTGLPLPSLWEIVAQLTVYFMIEDYTNYWIHRFLHGKWGYEKIHRVHHEYTAPIGFAAPYAHWLEVLILGIPSFLGPAIVPGHMITFWLWIALRQIEAIETHSGYDFPWTPTRFIPFYGGADYHDYHHYVGGQSQSNFASVFTYCDYIYGTDKGYRYHKKVLRKLVMVMWCYSSVVVTDPGGVPPNWRPLTDEEKGDADPLVGSGYGSAQLDPKQSATVAVSQEIRFCHKCKQFKPPRAHHCSVCRRCILKMDHHCVWVVNCVGALNYKYFLLFLFYTFLETTLVSLLLLRVFMEFFNEGEIDETPGSLAATFITFVLNIAFTLSILGFLIMHITLVGANTSTIEAYEKKTSPKWRYDLGWKKNFEQVFGLDKKYWFIPAYSEDDLRRLPALHGFEYPTRPDLEPLQQH</sequence>
<evidence type="ECO:0000256" key="2">
    <source>
        <dbReference type="ARBA" id="ARBA00008574"/>
    </source>
</evidence>
<feature type="domain" description="Palmitoyltransferase DHHC" evidence="8">
    <location>
        <begin position="337"/>
        <end position="463"/>
    </location>
</feature>
<dbReference type="InterPro" id="IPR001594">
    <property type="entry name" value="Palmitoyltrfase_DHHC"/>
</dbReference>
<dbReference type="EMBL" id="CM001745">
    <property type="protein sequence ID" value="KJB37583.1"/>
    <property type="molecule type" value="Genomic_DNA"/>
</dbReference>
<evidence type="ECO:0000256" key="5">
    <source>
        <dbReference type="ARBA" id="ARBA00022989"/>
    </source>
</evidence>
<keyword evidence="7" id="KW-0012">Acyltransferase</keyword>
<dbReference type="AlphaFoldDB" id="A0A0D2QEB9"/>
<keyword evidence="5 7" id="KW-1133">Transmembrane helix</keyword>
<keyword evidence="7" id="KW-0808">Transferase</keyword>
<comment type="domain">
    <text evidence="7">The DHHC domain is required for palmitoyltransferase activity.</text>
</comment>
<evidence type="ECO:0000256" key="1">
    <source>
        <dbReference type="ARBA" id="ARBA00004127"/>
    </source>
</evidence>
<accession>A0A0D2QEB9</accession>
<evidence type="ECO:0000313" key="10">
    <source>
        <dbReference type="EMBL" id="KJB37583.1"/>
    </source>
</evidence>
<dbReference type="GO" id="GO:0005506">
    <property type="term" value="F:iron ion binding"/>
    <property type="evidence" value="ECO:0007669"/>
    <property type="project" value="InterPro"/>
</dbReference>
<dbReference type="eggNOG" id="KOG1315">
    <property type="taxonomic scope" value="Eukaryota"/>
</dbReference>
<feature type="transmembrane region" description="Helical" evidence="7">
    <location>
        <begin position="180"/>
        <end position="207"/>
    </location>
</feature>
<dbReference type="PANTHER" id="PTHR11863">
    <property type="entry name" value="STEROL DESATURASE"/>
    <property type="match status" value="1"/>
</dbReference>
<reference evidence="10 11" key="1">
    <citation type="journal article" date="2012" name="Nature">
        <title>Repeated polyploidization of Gossypium genomes and the evolution of spinnable cotton fibres.</title>
        <authorList>
            <person name="Paterson A.H."/>
            <person name="Wendel J.F."/>
            <person name="Gundlach H."/>
            <person name="Guo H."/>
            <person name="Jenkins J."/>
            <person name="Jin D."/>
            <person name="Llewellyn D."/>
            <person name="Showmaker K.C."/>
            <person name="Shu S."/>
            <person name="Udall J."/>
            <person name="Yoo M.J."/>
            <person name="Byers R."/>
            <person name="Chen W."/>
            <person name="Doron-Faigenboim A."/>
            <person name="Duke M.V."/>
            <person name="Gong L."/>
            <person name="Grimwood J."/>
            <person name="Grover C."/>
            <person name="Grupp K."/>
            <person name="Hu G."/>
            <person name="Lee T.H."/>
            <person name="Li J."/>
            <person name="Lin L."/>
            <person name="Liu T."/>
            <person name="Marler B.S."/>
            <person name="Page J.T."/>
            <person name="Roberts A.W."/>
            <person name="Romanel E."/>
            <person name="Sanders W.S."/>
            <person name="Szadkowski E."/>
            <person name="Tan X."/>
            <person name="Tang H."/>
            <person name="Xu C."/>
            <person name="Wang J."/>
            <person name="Wang Z."/>
            <person name="Zhang D."/>
            <person name="Zhang L."/>
            <person name="Ashrafi H."/>
            <person name="Bedon F."/>
            <person name="Bowers J.E."/>
            <person name="Brubaker C.L."/>
            <person name="Chee P.W."/>
            <person name="Das S."/>
            <person name="Gingle A.R."/>
            <person name="Haigler C.H."/>
            <person name="Harker D."/>
            <person name="Hoffmann L.V."/>
            <person name="Hovav R."/>
            <person name="Jones D.C."/>
            <person name="Lemke C."/>
            <person name="Mansoor S."/>
            <person name="ur Rahman M."/>
            <person name="Rainville L.N."/>
            <person name="Rambani A."/>
            <person name="Reddy U.K."/>
            <person name="Rong J.K."/>
            <person name="Saranga Y."/>
            <person name="Scheffler B.E."/>
            <person name="Scheffler J.A."/>
            <person name="Stelly D.M."/>
            <person name="Triplett B.A."/>
            <person name="Van Deynze A."/>
            <person name="Vaslin M.F."/>
            <person name="Waghmare V.N."/>
            <person name="Walford S.A."/>
            <person name="Wright R.J."/>
            <person name="Zaki E.A."/>
            <person name="Zhang T."/>
            <person name="Dennis E.S."/>
            <person name="Mayer K.F."/>
            <person name="Peterson D.G."/>
            <person name="Rokhsar D.S."/>
            <person name="Wang X."/>
            <person name="Schmutz J."/>
        </authorList>
    </citation>
    <scope>NUCLEOTIDE SEQUENCE [LARGE SCALE GENOMIC DNA]</scope>
</reference>
<keyword evidence="11" id="KW-1185">Reference proteome</keyword>
<dbReference type="Proteomes" id="UP000032304">
    <property type="component" value="Chromosome 6"/>
</dbReference>
<evidence type="ECO:0000256" key="6">
    <source>
        <dbReference type="ARBA" id="ARBA00023136"/>
    </source>
</evidence>
<dbReference type="GO" id="GO:0012505">
    <property type="term" value="C:endomembrane system"/>
    <property type="evidence" value="ECO:0007669"/>
    <property type="project" value="UniProtKB-SubCell"/>
</dbReference>
<evidence type="ECO:0000259" key="9">
    <source>
        <dbReference type="Pfam" id="PF04116"/>
    </source>
</evidence>
<dbReference type="GO" id="GO:0019706">
    <property type="term" value="F:protein-cysteine S-palmitoyltransferase activity"/>
    <property type="evidence" value="ECO:0007669"/>
    <property type="project" value="UniProtKB-EC"/>
</dbReference>
<feature type="transmembrane region" description="Helical" evidence="7">
    <location>
        <begin position="384"/>
        <end position="404"/>
    </location>
</feature>
<feature type="transmembrane region" description="Helical" evidence="7">
    <location>
        <begin position="93"/>
        <end position="114"/>
    </location>
</feature>
<protein>
    <recommendedName>
        <fullName evidence="7">S-acyltransferase</fullName>
        <ecNumber evidence="7">2.3.1.225</ecNumber>
    </recommendedName>
    <alternativeName>
        <fullName evidence="7">Palmitoyltransferase</fullName>
    </alternativeName>
</protein>
<name>A0A0D2QEB9_GOSRA</name>
<dbReference type="Pfam" id="PF04116">
    <property type="entry name" value="FA_hydroxylase"/>
    <property type="match status" value="1"/>
</dbReference>
<dbReference type="eggNOG" id="KOG0873">
    <property type="taxonomic scope" value="Eukaryota"/>
</dbReference>
<dbReference type="Gramene" id="KJB37583">
    <property type="protein sequence ID" value="KJB37583"/>
    <property type="gene ID" value="B456_006G211800"/>
</dbReference>
<dbReference type="GO" id="GO:0008610">
    <property type="term" value="P:lipid biosynthetic process"/>
    <property type="evidence" value="ECO:0007669"/>
    <property type="project" value="InterPro"/>
</dbReference>
<comment type="similarity">
    <text evidence="2 7">Belongs to the DHHC palmitoyltransferase family.</text>
</comment>